<proteinExistence type="predicted"/>
<accession>A0ABD1ILP6</accession>
<dbReference type="Proteomes" id="UP001567538">
    <property type="component" value="Unassembled WGS sequence"/>
</dbReference>
<keyword evidence="3" id="KW-1133">Transmembrane helix</keyword>
<dbReference type="InterPro" id="IPR044839">
    <property type="entry name" value="NDR1-like"/>
</dbReference>
<organism evidence="4 5">
    <name type="scientific">Salvia divinorum</name>
    <name type="common">Maria pastora</name>
    <name type="synonym">Diviner's sage</name>
    <dbReference type="NCBI Taxonomy" id="28513"/>
    <lineage>
        <taxon>Eukaryota</taxon>
        <taxon>Viridiplantae</taxon>
        <taxon>Streptophyta</taxon>
        <taxon>Embryophyta</taxon>
        <taxon>Tracheophyta</taxon>
        <taxon>Spermatophyta</taxon>
        <taxon>Magnoliopsida</taxon>
        <taxon>eudicotyledons</taxon>
        <taxon>Gunneridae</taxon>
        <taxon>Pentapetalae</taxon>
        <taxon>asterids</taxon>
        <taxon>lamiids</taxon>
        <taxon>Lamiales</taxon>
        <taxon>Lamiaceae</taxon>
        <taxon>Nepetoideae</taxon>
        <taxon>Mentheae</taxon>
        <taxon>Salviinae</taxon>
        <taxon>Salvia</taxon>
        <taxon>Salvia subgen. Calosphace</taxon>
    </lineage>
</organism>
<evidence type="ECO:0000313" key="4">
    <source>
        <dbReference type="EMBL" id="KAL1569625.1"/>
    </source>
</evidence>
<protein>
    <submittedName>
        <fullName evidence="4">NDR1/HIN1-like protein 13</fullName>
    </submittedName>
</protein>
<evidence type="ECO:0000256" key="3">
    <source>
        <dbReference type="SAM" id="Phobius"/>
    </source>
</evidence>
<dbReference type="PANTHER" id="PTHR31234:SF2">
    <property type="entry name" value="OS05G0199100 PROTEIN"/>
    <property type="match status" value="1"/>
</dbReference>
<evidence type="ECO:0000256" key="2">
    <source>
        <dbReference type="ARBA" id="ARBA00023136"/>
    </source>
</evidence>
<dbReference type="PANTHER" id="PTHR31234">
    <property type="entry name" value="LATE EMBRYOGENESIS ABUNDANT (LEA) HYDROXYPROLINE-RICH GLYCOPROTEIN FAMILY"/>
    <property type="match status" value="1"/>
</dbReference>
<evidence type="ECO:0000313" key="5">
    <source>
        <dbReference type="Proteomes" id="UP001567538"/>
    </source>
</evidence>
<keyword evidence="5" id="KW-1185">Reference proteome</keyword>
<comment type="caution">
    <text evidence="4">The sequence shown here is derived from an EMBL/GenBank/DDBJ whole genome shotgun (WGS) entry which is preliminary data.</text>
</comment>
<dbReference type="EMBL" id="JBEAFC010000001">
    <property type="protein sequence ID" value="KAL1569625.1"/>
    <property type="molecule type" value="Genomic_DNA"/>
</dbReference>
<keyword evidence="2 3" id="KW-0472">Membrane</keyword>
<reference evidence="4 5" key="1">
    <citation type="submission" date="2024-06" db="EMBL/GenBank/DDBJ databases">
        <title>A chromosome level genome sequence of Diviner's sage (Salvia divinorum).</title>
        <authorList>
            <person name="Ford S.A."/>
            <person name="Ro D.-K."/>
            <person name="Ness R.W."/>
            <person name="Phillips M.A."/>
        </authorList>
    </citation>
    <scope>NUCLEOTIDE SEQUENCE [LARGE SCALE GENOMIC DNA]</scope>
    <source>
        <strain evidence="4">SAF-2024a</strain>
        <tissue evidence="4">Leaf</tissue>
    </source>
</reference>
<evidence type="ECO:0000256" key="1">
    <source>
        <dbReference type="ARBA" id="ARBA00004370"/>
    </source>
</evidence>
<sequence>MEERLPPSDAPILPLPLPLPPGHQTYVVQFPQDSVCRVPPPDHARIVEEHTRKTALKLSQPRRRRFRCSLALPIFLIVFVVTIAILTARSTLYRPINPAFNVTYIRVYNMTAPPKNSNSTGRWPEFRIGIRAGNRNPWLTMNYCGGGAASLEFKDRRIALGKAPATINENNDGNANFTVCLTGNGTAALPKVLKEKLSSEGEKYMELAMDLTVEMRSLLRNEELNLQILCDFKVQNSLAKNAKISWQSCVIGL</sequence>
<dbReference type="AlphaFoldDB" id="A0ABD1ILP6"/>
<comment type="subcellular location">
    <subcellularLocation>
        <location evidence="1">Membrane</location>
    </subcellularLocation>
</comment>
<dbReference type="GO" id="GO:0016020">
    <property type="term" value="C:membrane"/>
    <property type="evidence" value="ECO:0007669"/>
    <property type="project" value="UniProtKB-SubCell"/>
</dbReference>
<feature type="transmembrane region" description="Helical" evidence="3">
    <location>
        <begin position="70"/>
        <end position="88"/>
    </location>
</feature>
<keyword evidence="3" id="KW-0812">Transmembrane</keyword>
<name>A0ABD1ILP6_SALDI</name>
<gene>
    <name evidence="4" type="ORF">AAHA92_01084</name>
</gene>